<keyword evidence="3 8" id="KW-0808">Transferase</keyword>
<feature type="transmembrane region" description="Helical" evidence="7">
    <location>
        <begin position="45"/>
        <end position="64"/>
    </location>
</feature>
<dbReference type="RefSeq" id="WP_221032174.1">
    <property type="nucleotide sequence ID" value="NZ_CP139781.1"/>
</dbReference>
<evidence type="ECO:0000256" key="2">
    <source>
        <dbReference type="ARBA" id="ARBA00022475"/>
    </source>
</evidence>
<dbReference type="PANTHER" id="PTHR30589">
    <property type="entry name" value="PROLIPOPROTEIN DIACYLGLYCERYL TRANSFERASE"/>
    <property type="match status" value="1"/>
</dbReference>
<reference evidence="8 9" key="2">
    <citation type="submission" date="2023-12" db="EMBL/GenBank/DDBJ databases">
        <title>Description of an unclassified Opitutus bacterium of Verrucomicrobiota.</title>
        <authorList>
            <person name="Zhang D.-F."/>
        </authorList>
    </citation>
    <scope>NUCLEOTIDE SEQUENCE [LARGE SCALE GENOMIC DNA]</scope>
    <source>
        <strain evidence="8 9">WL0086</strain>
    </source>
</reference>
<proteinExistence type="inferred from homology"/>
<accession>A0ABZ1CDF5</accession>
<dbReference type="Proteomes" id="UP000738431">
    <property type="component" value="Chromosome"/>
</dbReference>
<feature type="transmembrane region" description="Helical" evidence="7">
    <location>
        <begin position="222"/>
        <end position="244"/>
    </location>
</feature>
<dbReference type="EC" id="2.4.99.-" evidence="8"/>
<comment type="similarity">
    <text evidence="1">Belongs to the Lgt family.</text>
</comment>
<dbReference type="GO" id="GO:0016757">
    <property type="term" value="F:glycosyltransferase activity"/>
    <property type="evidence" value="ECO:0007669"/>
    <property type="project" value="UniProtKB-KW"/>
</dbReference>
<keyword evidence="6 7" id="KW-0472">Membrane</keyword>
<evidence type="ECO:0000256" key="7">
    <source>
        <dbReference type="SAM" id="Phobius"/>
    </source>
</evidence>
<evidence type="ECO:0000256" key="1">
    <source>
        <dbReference type="ARBA" id="ARBA00007150"/>
    </source>
</evidence>
<name>A0ABZ1CDF5_9BACT</name>
<evidence type="ECO:0000256" key="3">
    <source>
        <dbReference type="ARBA" id="ARBA00022679"/>
    </source>
</evidence>
<evidence type="ECO:0000256" key="5">
    <source>
        <dbReference type="ARBA" id="ARBA00022989"/>
    </source>
</evidence>
<dbReference type="InterPro" id="IPR001640">
    <property type="entry name" value="Lgt"/>
</dbReference>
<sequence>MTFPAYLPVGPWSLHPHAVFEPLAYFVGARLYFYRRRRDATAPRLPLEATLWLFIGCIFGAWAGSKVLAWVESPSHYFPLAADPRLLLGGKTIAGGILGGWLGIEIAKRALHITHSTGDAFVWPLAVGTALGRIGCFLSGLEDHTYGIATDLPWAVDFGDGLSRHPTQLYESTVVLLLAAGLTALSHRARHPWTSGMSFRLYVGGYLFWRLGVEFLKPRETWFLNLSAIQLASIVGMIIVLVSLRRLARAPT</sequence>
<dbReference type="EMBL" id="CP139781">
    <property type="protein sequence ID" value="WRQ89714.1"/>
    <property type="molecule type" value="Genomic_DNA"/>
</dbReference>
<keyword evidence="9" id="KW-1185">Reference proteome</keyword>
<evidence type="ECO:0000313" key="9">
    <source>
        <dbReference type="Proteomes" id="UP000738431"/>
    </source>
</evidence>
<feature type="transmembrane region" description="Helical" evidence="7">
    <location>
        <begin position="12"/>
        <end position="33"/>
    </location>
</feature>
<dbReference type="Pfam" id="PF01790">
    <property type="entry name" value="LGT"/>
    <property type="match status" value="1"/>
</dbReference>
<organism evidence="8 9">
    <name type="scientific">Actomonas aquatica</name>
    <dbReference type="NCBI Taxonomy" id="2866162"/>
    <lineage>
        <taxon>Bacteria</taxon>
        <taxon>Pseudomonadati</taxon>
        <taxon>Verrucomicrobiota</taxon>
        <taxon>Opitutia</taxon>
        <taxon>Opitutales</taxon>
        <taxon>Opitutaceae</taxon>
        <taxon>Actomonas</taxon>
    </lineage>
</organism>
<evidence type="ECO:0000256" key="6">
    <source>
        <dbReference type="ARBA" id="ARBA00023136"/>
    </source>
</evidence>
<keyword evidence="8" id="KW-0328">Glycosyltransferase</keyword>
<dbReference type="PANTHER" id="PTHR30589:SF0">
    <property type="entry name" value="PHOSPHATIDYLGLYCEROL--PROLIPOPROTEIN DIACYLGLYCERYL TRANSFERASE"/>
    <property type="match status" value="1"/>
</dbReference>
<gene>
    <name evidence="8" type="ORF">K1X11_009870</name>
</gene>
<evidence type="ECO:0000313" key="8">
    <source>
        <dbReference type="EMBL" id="WRQ89714.1"/>
    </source>
</evidence>
<keyword evidence="5 7" id="KW-1133">Transmembrane helix</keyword>
<keyword evidence="2" id="KW-1003">Cell membrane</keyword>
<keyword evidence="4 7" id="KW-0812">Transmembrane</keyword>
<protein>
    <submittedName>
        <fullName evidence="8">Prolipoprotein diacylglyceryl transferase family protein</fullName>
        <ecNumber evidence="8">2.4.99.-</ecNumber>
    </submittedName>
</protein>
<reference evidence="8 9" key="1">
    <citation type="submission" date="2021-08" db="EMBL/GenBank/DDBJ databases">
        <authorList>
            <person name="Zhang D."/>
            <person name="Zhang A."/>
            <person name="Wang L."/>
        </authorList>
    </citation>
    <scope>NUCLEOTIDE SEQUENCE [LARGE SCALE GENOMIC DNA]</scope>
    <source>
        <strain evidence="8 9">WL0086</strain>
    </source>
</reference>
<evidence type="ECO:0000256" key="4">
    <source>
        <dbReference type="ARBA" id="ARBA00022692"/>
    </source>
</evidence>